<comment type="similarity">
    <text evidence="6">Belongs to the cytochrome c oxidase subunit 6A family.</text>
</comment>
<dbReference type="EnsemblPlants" id="Pp3c13_15160V3.2">
    <property type="protein sequence ID" value="Pp3c13_15160V3.2"/>
    <property type="gene ID" value="Pp3c13_15160"/>
</dbReference>
<dbReference type="Pfam" id="PF02046">
    <property type="entry name" value="COX6A"/>
    <property type="match status" value="1"/>
</dbReference>
<dbReference type="GO" id="GO:0030234">
    <property type="term" value="F:enzyme regulator activity"/>
    <property type="evidence" value="ECO:0000318"/>
    <property type="project" value="GO_Central"/>
</dbReference>
<dbReference type="EnsemblPlants" id="Pp3c13_15160V3.1">
    <property type="protein sequence ID" value="Pp3c13_15160V3.1"/>
    <property type="gene ID" value="Pp3c13_15160"/>
</dbReference>
<dbReference type="GO" id="GO:0006123">
    <property type="term" value="P:mitochondrial electron transport, cytochrome c to oxygen"/>
    <property type="evidence" value="ECO:0000318"/>
    <property type="project" value="GO_Central"/>
</dbReference>
<keyword evidence="3" id="KW-0809">Transit peptide</keyword>
<evidence type="ECO:0000256" key="1">
    <source>
        <dbReference type="ARBA" id="ARBA00004273"/>
    </source>
</evidence>
<dbReference type="Gene3D" id="4.10.95.10">
    <property type="entry name" value="Cytochrome c oxidase, subunit VIa"/>
    <property type="match status" value="1"/>
</dbReference>
<evidence type="ECO:0000256" key="5">
    <source>
        <dbReference type="ARBA" id="ARBA00023136"/>
    </source>
</evidence>
<proteinExistence type="inferred from homology"/>
<evidence type="ECO:0000313" key="8">
    <source>
        <dbReference type="EnsemblPlants" id="Pp3c13_15160V3.1"/>
    </source>
</evidence>
<dbReference type="PANTHER" id="PTHR11504">
    <property type="entry name" value="CYTOCHROME C OXIDASE POLYPEPTIDE VIA"/>
    <property type="match status" value="1"/>
</dbReference>
<dbReference type="InterPro" id="IPR001349">
    <property type="entry name" value="Cyt_c_oxidase_su6a"/>
</dbReference>
<reference evidence="7 9" key="1">
    <citation type="journal article" date="2008" name="Science">
        <title>The Physcomitrella genome reveals evolutionary insights into the conquest of land by plants.</title>
        <authorList>
            <person name="Rensing S."/>
            <person name="Lang D."/>
            <person name="Zimmer A."/>
            <person name="Terry A."/>
            <person name="Salamov A."/>
            <person name="Shapiro H."/>
            <person name="Nishiyama T."/>
            <person name="Perroud P.-F."/>
            <person name="Lindquist E."/>
            <person name="Kamisugi Y."/>
            <person name="Tanahashi T."/>
            <person name="Sakakibara K."/>
            <person name="Fujita T."/>
            <person name="Oishi K."/>
            <person name="Shin-I T."/>
            <person name="Kuroki Y."/>
            <person name="Toyoda A."/>
            <person name="Suzuki Y."/>
            <person name="Hashimoto A."/>
            <person name="Yamaguchi K."/>
            <person name="Sugano A."/>
            <person name="Kohara Y."/>
            <person name="Fujiyama A."/>
            <person name="Anterola A."/>
            <person name="Aoki S."/>
            <person name="Ashton N."/>
            <person name="Barbazuk W.B."/>
            <person name="Barker E."/>
            <person name="Bennetzen J."/>
            <person name="Bezanilla M."/>
            <person name="Blankenship R."/>
            <person name="Cho S.H."/>
            <person name="Dutcher S."/>
            <person name="Estelle M."/>
            <person name="Fawcett J.A."/>
            <person name="Gundlach H."/>
            <person name="Hanada K."/>
            <person name="Heyl A."/>
            <person name="Hicks K.A."/>
            <person name="Hugh J."/>
            <person name="Lohr M."/>
            <person name="Mayer K."/>
            <person name="Melkozernov A."/>
            <person name="Murata T."/>
            <person name="Nelson D."/>
            <person name="Pils B."/>
            <person name="Prigge M."/>
            <person name="Reiss B."/>
            <person name="Renner T."/>
            <person name="Rombauts S."/>
            <person name="Rushton P."/>
            <person name="Sanderfoot A."/>
            <person name="Schween G."/>
            <person name="Shiu S.-H."/>
            <person name="Stueber K."/>
            <person name="Theodoulou F.L."/>
            <person name="Tu H."/>
            <person name="Van de Peer Y."/>
            <person name="Verrier P.J."/>
            <person name="Waters E."/>
            <person name="Wood A."/>
            <person name="Yang L."/>
            <person name="Cove D."/>
            <person name="Cuming A."/>
            <person name="Hasebe M."/>
            <person name="Lucas S."/>
            <person name="Mishler D.B."/>
            <person name="Reski R."/>
            <person name="Grigoriev I."/>
            <person name="Quatrano R.S."/>
            <person name="Boore J.L."/>
        </authorList>
    </citation>
    <scope>NUCLEOTIDE SEQUENCE [LARGE SCALE GENOMIC DNA]</scope>
    <source>
        <strain evidence="8 9">cv. Gransden 2004</strain>
    </source>
</reference>
<dbReference type="FunFam" id="4.10.95.10:FF:000002">
    <property type="entry name" value="Cytochrome c oxidase subunit Via"/>
    <property type="match status" value="1"/>
</dbReference>
<organism evidence="7">
    <name type="scientific">Physcomitrium patens</name>
    <name type="common">Spreading-leaved earth moss</name>
    <name type="synonym">Physcomitrella patens</name>
    <dbReference type="NCBI Taxonomy" id="3218"/>
    <lineage>
        <taxon>Eukaryota</taxon>
        <taxon>Viridiplantae</taxon>
        <taxon>Streptophyta</taxon>
        <taxon>Embryophyta</taxon>
        <taxon>Bryophyta</taxon>
        <taxon>Bryophytina</taxon>
        <taxon>Bryopsida</taxon>
        <taxon>Funariidae</taxon>
        <taxon>Funariales</taxon>
        <taxon>Funariaceae</taxon>
        <taxon>Physcomitrium</taxon>
    </lineage>
</organism>
<evidence type="ECO:0000256" key="6">
    <source>
        <dbReference type="RuleBase" id="RU004396"/>
    </source>
</evidence>
<dbReference type="PaxDb" id="3218-PP1S158_130V6.1"/>
<evidence type="ECO:0000256" key="4">
    <source>
        <dbReference type="ARBA" id="ARBA00023128"/>
    </source>
</evidence>
<name>A0A2K1JM14_PHYPA</name>
<sequence>MAGVLRQRLGAFERGFDPSSLRCPVYPPFGMGKRFMGGHGVDDAEETFQWRNITIAAVMGCMGTVFNTFSGEEHHHPEDRPAYSYLRIRNKAFPWGPNGLFESDD</sequence>
<evidence type="ECO:0000256" key="3">
    <source>
        <dbReference type="ARBA" id="ARBA00022946"/>
    </source>
</evidence>
<dbReference type="GO" id="GO:0005743">
    <property type="term" value="C:mitochondrial inner membrane"/>
    <property type="evidence" value="ECO:0007669"/>
    <property type="project" value="UniProtKB-SubCell"/>
</dbReference>
<gene>
    <name evidence="8" type="primary">LOC112290719</name>
    <name evidence="7" type="ORF">PHYPA_017408</name>
</gene>
<keyword evidence="9" id="KW-1185">Reference proteome</keyword>
<dbReference type="InterPro" id="IPR036418">
    <property type="entry name" value="Cyt_c_oxidase_su6a_sf"/>
</dbReference>
<keyword evidence="2" id="KW-0999">Mitochondrion inner membrane</keyword>
<keyword evidence="4" id="KW-0496">Mitochondrion</keyword>
<dbReference type="Proteomes" id="UP000006727">
    <property type="component" value="Chromosome 13"/>
</dbReference>
<dbReference type="GeneID" id="112290719"/>
<protein>
    <submittedName>
        <fullName evidence="7 8">Uncharacterized protein</fullName>
    </submittedName>
</protein>
<dbReference type="Gramene" id="Pp3c13_15160V3.1">
    <property type="protein sequence ID" value="Pp3c13_15160V3.1"/>
    <property type="gene ID" value="Pp3c13_15160"/>
</dbReference>
<evidence type="ECO:0000313" key="7">
    <source>
        <dbReference type="EMBL" id="PNR42578.1"/>
    </source>
</evidence>
<dbReference type="SUPFAM" id="SSF81411">
    <property type="entry name" value="Mitochondrial cytochrome c oxidase subunit VIa"/>
    <property type="match status" value="1"/>
</dbReference>
<dbReference type="RefSeq" id="XP_024393108.1">
    <property type="nucleotide sequence ID" value="XM_024537340.2"/>
</dbReference>
<keyword evidence="5" id="KW-0472">Membrane</keyword>
<reference evidence="8" key="3">
    <citation type="submission" date="2020-12" db="UniProtKB">
        <authorList>
            <consortium name="EnsemblPlants"/>
        </authorList>
    </citation>
    <scope>IDENTIFICATION</scope>
</reference>
<evidence type="ECO:0000256" key="2">
    <source>
        <dbReference type="ARBA" id="ARBA00022792"/>
    </source>
</evidence>
<dbReference type="EMBL" id="ABEU02000013">
    <property type="protein sequence ID" value="PNR42578.1"/>
    <property type="molecule type" value="Genomic_DNA"/>
</dbReference>
<dbReference type="AlphaFoldDB" id="A0A2K1JM14"/>
<reference evidence="7 9" key="2">
    <citation type="journal article" date="2018" name="Plant J.">
        <title>The Physcomitrella patens chromosome-scale assembly reveals moss genome structure and evolution.</title>
        <authorList>
            <person name="Lang D."/>
            <person name="Ullrich K.K."/>
            <person name="Murat F."/>
            <person name="Fuchs J."/>
            <person name="Jenkins J."/>
            <person name="Haas F.B."/>
            <person name="Piednoel M."/>
            <person name="Gundlach H."/>
            <person name="Van Bel M."/>
            <person name="Meyberg R."/>
            <person name="Vives C."/>
            <person name="Morata J."/>
            <person name="Symeonidi A."/>
            <person name="Hiss M."/>
            <person name="Muchero W."/>
            <person name="Kamisugi Y."/>
            <person name="Saleh O."/>
            <person name="Blanc G."/>
            <person name="Decker E.L."/>
            <person name="van Gessel N."/>
            <person name="Grimwood J."/>
            <person name="Hayes R.D."/>
            <person name="Graham S.W."/>
            <person name="Gunter L.E."/>
            <person name="McDaniel S.F."/>
            <person name="Hoernstein S.N.W."/>
            <person name="Larsson A."/>
            <person name="Li F.W."/>
            <person name="Perroud P.F."/>
            <person name="Phillips J."/>
            <person name="Ranjan P."/>
            <person name="Rokshar D.S."/>
            <person name="Rothfels C.J."/>
            <person name="Schneider L."/>
            <person name="Shu S."/>
            <person name="Stevenson D.W."/>
            <person name="Thummler F."/>
            <person name="Tillich M."/>
            <person name="Villarreal Aguilar J.C."/>
            <person name="Widiez T."/>
            <person name="Wong G.K."/>
            <person name="Wymore A."/>
            <person name="Zhang Y."/>
            <person name="Zimmer A.D."/>
            <person name="Quatrano R.S."/>
            <person name="Mayer K.F.X."/>
            <person name="Goodstein D."/>
            <person name="Casacuberta J.M."/>
            <person name="Vandepoele K."/>
            <person name="Reski R."/>
            <person name="Cuming A.C."/>
            <person name="Tuskan G.A."/>
            <person name="Maumus F."/>
            <person name="Salse J."/>
            <person name="Schmutz J."/>
            <person name="Rensing S.A."/>
        </authorList>
    </citation>
    <scope>NUCLEOTIDE SEQUENCE [LARGE SCALE GENOMIC DNA]</scope>
    <source>
        <strain evidence="8 9">cv. Gransden 2004</strain>
    </source>
</reference>
<evidence type="ECO:0000313" key="9">
    <source>
        <dbReference type="Proteomes" id="UP000006727"/>
    </source>
</evidence>
<comment type="subcellular location">
    <subcellularLocation>
        <location evidence="1">Mitochondrion inner membrane</location>
    </subcellularLocation>
</comment>
<dbReference type="PANTHER" id="PTHR11504:SF0">
    <property type="entry name" value="CYTOCHROME C OXIDASE SUBUNIT"/>
    <property type="match status" value="1"/>
</dbReference>
<dbReference type="STRING" id="3218.A0A2K1JM14"/>
<dbReference type="KEGG" id="ppp:112290719"/>
<accession>A0A2K1JM14</accession>
<dbReference type="Gramene" id="Pp3c13_15160V3.2">
    <property type="protein sequence ID" value="Pp3c13_15160V3.2"/>
    <property type="gene ID" value="Pp3c13_15160"/>
</dbReference>